<dbReference type="InParanoid" id="A0A1X7SS68"/>
<name>A0A1X7SS68_AMPQE</name>
<evidence type="ECO:0000313" key="2">
    <source>
        <dbReference type="EnsemblMetazoa" id="Aqu2.1.04870_001"/>
    </source>
</evidence>
<evidence type="ECO:0000256" key="1">
    <source>
        <dbReference type="SAM" id="MobiDB-lite"/>
    </source>
</evidence>
<sequence length="75" mass="8220">MASPFSEDQLRFLAEWLHLGAAIPRGDSGKVAPGRDRSRSPVRGTGGGKRSSASADPNPEWQRLPNHRSPPYRII</sequence>
<proteinExistence type="predicted"/>
<dbReference type="AlphaFoldDB" id="A0A1X7SS68"/>
<accession>A0A1X7SS68</accession>
<protein>
    <submittedName>
        <fullName evidence="2">Uncharacterized protein</fullName>
    </submittedName>
</protein>
<feature type="region of interest" description="Disordered" evidence="1">
    <location>
        <begin position="23"/>
        <end position="75"/>
    </location>
</feature>
<reference evidence="2" key="1">
    <citation type="submission" date="2017-05" db="UniProtKB">
        <authorList>
            <consortium name="EnsemblMetazoa"/>
        </authorList>
    </citation>
    <scope>IDENTIFICATION</scope>
</reference>
<organism evidence="2">
    <name type="scientific">Amphimedon queenslandica</name>
    <name type="common">Sponge</name>
    <dbReference type="NCBI Taxonomy" id="400682"/>
    <lineage>
        <taxon>Eukaryota</taxon>
        <taxon>Metazoa</taxon>
        <taxon>Porifera</taxon>
        <taxon>Demospongiae</taxon>
        <taxon>Heteroscleromorpha</taxon>
        <taxon>Haplosclerida</taxon>
        <taxon>Niphatidae</taxon>
        <taxon>Amphimedon</taxon>
    </lineage>
</organism>
<dbReference type="EnsemblMetazoa" id="Aqu2.1.04870_001">
    <property type="protein sequence ID" value="Aqu2.1.04870_001"/>
    <property type="gene ID" value="Aqu2.1.04870"/>
</dbReference>